<dbReference type="OrthoDB" id="10260024at2759"/>
<dbReference type="PANTHER" id="PTHR31449">
    <property type="entry name" value="UPF0598 PROTEIN C8ORF82"/>
    <property type="match status" value="1"/>
</dbReference>
<keyword evidence="4" id="KW-1185">Reference proteome</keyword>
<gene>
    <name evidence="3" type="primary">C8orf82</name>
</gene>
<feature type="compositionally biased region" description="Basic and acidic residues" evidence="2">
    <location>
        <begin position="7"/>
        <end position="18"/>
    </location>
</feature>
<proteinExistence type="inferred from homology"/>
<evidence type="ECO:0000313" key="4">
    <source>
        <dbReference type="Proteomes" id="UP000472272"/>
    </source>
</evidence>
<dbReference type="Proteomes" id="UP000472272">
    <property type="component" value="Chromosome 7"/>
</dbReference>
<evidence type="ECO:0000256" key="2">
    <source>
        <dbReference type="SAM" id="MobiDB-lite"/>
    </source>
</evidence>
<name>A0A670I6Z3_PODMU</name>
<comment type="similarity">
    <text evidence="1">Belongs to the UPF0598 family.</text>
</comment>
<dbReference type="Pfam" id="PF14956">
    <property type="entry name" value="DUF4505"/>
    <property type="match status" value="1"/>
</dbReference>
<reference evidence="3" key="3">
    <citation type="submission" date="2025-09" db="UniProtKB">
        <authorList>
            <consortium name="Ensembl"/>
        </authorList>
    </citation>
    <scope>IDENTIFICATION</scope>
</reference>
<accession>A0A670I6Z3</accession>
<sequence>MGQIAEQGRDPPAERAAWRGEAVATREGLDSAPSRCSERNVSTRLRSVGEAGPSPDRSPIALPVRLGLGRGPGPLVVVVWYRNRDAAAAGRASFSAEAGDPPRTRPAGLPAGPEPHAPHPGVLLLYRPPGTDKQFLVFFFKQLKLNQSGRYEAAFPYLSPCGREQNFVRCDDRPIVFTHLLQGASGEELLSYCGGADKLAVPFQPEKLLMLPENGRVYHPGPEKAGGVGLVKSALAFELSSCFDYEQGPGQAPTHFRWRDRRHALTNELLPFIRKDEGT</sequence>
<feature type="region of interest" description="Disordered" evidence="2">
    <location>
        <begin position="92"/>
        <end position="116"/>
    </location>
</feature>
<reference evidence="3 4" key="1">
    <citation type="journal article" date="2019" name="Proc. Natl. Acad. Sci. U.S.A.">
        <title>Regulatory changes in pterin and carotenoid genes underlie balanced color polymorphisms in the wall lizard.</title>
        <authorList>
            <person name="Andrade P."/>
            <person name="Pinho C."/>
            <person name="Perez I de Lanuza G."/>
            <person name="Afonso S."/>
            <person name="Brejcha J."/>
            <person name="Rubin C.J."/>
            <person name="Wallerman O."/>
            <person name="Pereira P."/>
            <person name="Sabatino S.J."/>
            <person name="Bellati A."/>
            <person name="Pellitteri-Rosa D."/>
            <person name="Bosakova Z."/>
            <person name="Bunikis I."/>
            <person name="Carretero M.A."/>
            <person name="Feiner N."/>
            <person name="Marsik P."/>
            <person name="Pauperio F."/>
            <person name="Salvi D."/>
            <person name="Soler L."/>
            <person name="While G.M."/>
            <person name="Uller T."/>
            <person name="Font E."/>
            <person name="Andersson L."/>
            <person name="Carneiro M."/>
        </authorList>
    </citation>
    <scope>NUCLEOTIDE SEQUENCE</scope>
</reference>
<reference evidence="3" key="2">
    <citation type="submission" date="2025-08" db="UniProtKB">
        <authorList>
            <consortium name="Ensembl"/>
        </authorList>
    </citation>
    <scope>IDENTIFICATION</scope>
</reference>
<organism evidence="3 4">
    <name type="scientific">Podarcis muralis</name>
    <name type="common">Wall lizard</name>
    <name type="synonym">Lacerta muralis</name>
    <dbReference type="NCBI Taxonomy" id="64176"/>
    <lineage>
        <taxon>Eukaryota</taxon>
        <taxon>Metazoa</taxon>
        <taxon>Chordata</taxon>
        <taxon>Craniata</taxon>
        <taxon>Vertebrata</taxon>
        <taxon>Euteleostomi</taxon>
        <taxon>Lepidosauria</taxon>
        <taxon>Squamata</taxon>
        <taxon>Bifurcata</taxon>
        <taxon>Unidentata</taxon>
        <taxon>Episquamata</taxon>
        <taxon>Laterata</taxon>
        <taxon>Lacertibaenia</taxon>
        <taxon>Lacertidae</taxon>
        <taxon>Podarcis</taxon>
    </lineage>
</organism>
<evidence type="ECO:0000313" key="3">
    <source>
        <dbReference type="Ensembl" id="ENSPMRP00000007463.1"/>
    </source>
</evidence>
<dbReference type="AlphaFoldDB" id="A0A670I6Z3"/>
<protein>
    <submittedName>
        <fullName evidence="3">Chromosome 8 open reading frame 82</fullName>
    </submittedName>
</protein>
<dbReference type="InterPro" id="IPR028108">
    <property type="entry name" value="DUF4505"/>
</dbReference>
<dbReference type="GeneTree" id="ENSGT00390000011521"/>
<feature type="region of interest" description="Disordered" evidence="2">
    <location>
        <begin position="1"/>
        <end position="59"/>
    </location>
</feature>
<evidence type="ECO:0000256" key="1">
    <source>
        <dbReference type="ARBA" id="ARBA00006322"/>
    </source>
</evidence>
<dbReference type="PANTHER" id="PTHR31449:SF3">
    <property type="entry name" value="UPF0598 PROTEIN C8ORF82"/>
    <property type="match status" value="1"/>
</dbReference>
<dbReference type="Ensembl" id="ENSPMRT00000007983.1">
    <property type="protein sequence ID" value="ENSPMRP00000007463.1"/>
    <property type="gene ID" value="ENSPMRG00000005030.1"/>
</dbReference>